<dbReference type="PANTHER" id="PTHR45138:SF9">
    <property type="entry name" value="DIGUANYLATE CYCLASE DGCM-RELATED"/>
    <property type="match status" value="1"/>
</dbReference>
<keyword evidence="4" id="KW-1133">Transmembrane helix</keyword>
<gene>
    <name evidence="7" type="ordered locus">KNP414_07198</name>
</gene>
<dbReference type="EMBL" id="CP002869">
    <property type="protein sequence ID" value="AEI45708.1"/>
    <property type="molecule type" value="Genomic_DNA"/>
</dbReference>
<evidence type="ECO:0000256" key="4">
    <source>
        <dbReference type="ARBA" id="ARBA00022989"/>
    </source>
</evidence>
<dbReference type="Pfam" id="PF02743">
    <property type="entry name" value="dCache_1"/>
    <property type="match status" value="1"/>
</dbReference>
<dbReference type="SMART" id="SM00267">
    <property type="entry name" value="GGDEF"/>
    <property type="match status" value="1"/>
</dbReference>
<proteinExistence type="predicted"/>
<dbReference type="FunFam" id="3.30.70.270:FF:000001">
    <property type="entry name" value="Diguanylate cyclase domain protein"/>
    <property type="match status" value="1"/>
</dbReference>
<dbReference type="HOGENOM" id="CLU_000445_134_6_9"/>
<evidence type="ECO:0000256" key="2">
    <source>
        <dbReference type="ARBA" id="ARBA00022475"/>
    </source>
</evidence>
<reference evidence="7 8" key="2">
    <citation type="journal article" date="2013" name="Genome Announc.">
        <title>Genome Sequence of Growth-Improving Paenibacillus mucilaginosus Strain KNP414.</title>
        <authorList>
            <person name="Lu J.J."/>
            <person name="Wang J.F."/>
            <person name="Hu X.F."/>
        </authorList>
    </citation>
    <scope>NUCLEOTIDE SEQUENCE [LARGE SCALE GENOMIC DNA]</scope>
    <source>
        <strain evidence="7 8">KNP414</strain>
    </source>
</reference>
<reference evidence="8" key="1">
    <citation type="submission" date="2011-06" db="EMBL/GenBank/DDBJ databases">
        <title>Complete genome sequence of Paenibacillus mucilaginosus KNP414.</title>
        <authorList>
            <person name="Wang J."/>
            <person name="Hu S."/>
            <person name="Hu X."/>
            <person name="Zhang B."/>
            <person name="Dong D."/>
            <person name="Zhang S."/>
            <person name="Zhao K."/>
            <person name="Wu D."/>
        </authorList>
    </citation>
    <scope>NUCLEOTIDE SEQUENCE [LARGE SCALE GENOMIC DNA]</scope>
    <source>
        <strain evidence="8">KNP414</strain>
    </source>
</reference>
<evidence type="ECO:0000256" key="3">
    <source>
        <dbReference type="ARBA" id="ARBA00022692"/>
    </source>
</evidence>
<protein>
    <submittedName>
        <fullName evidence="7">Transmembrane protein</fullName>
    </submittedName>
</protein>
<dbReference type="InterPro" id="IPR000160">
    <property type="entry name" value="GGDEF_dom"/>
</dbReference>
<comment type="subcellular location">
    <subcellularLocation>
        <location evidence="1">Cell membrane</location>
        <topology evidence="1">Multi-pass membrane protein</topology>
    </subcellularLocation>
</comment>
<dbReference type="Gene3D" id="3.30.450.20">
    <property type="entry name" value="PAS domain"/>
    <property type="match status" value="2"/>
</dbReference>
<keyword evidence="5" id="KW-0472">Membrane</keyword>
<dbReference type="SUPFAM" id="SSF103190">
    <property type="entry name" value="Sensory domain-like"/>
    <property type="match status" value="1"/>
</dbReference>
<keyword evidence="3 7" id="KW-0812">Transmembrane</keyword>
<organism evidence="7 8">
    <name type="scientific">Paenibacillus mucilaginosus (strain KNP414)</name>
    <dbReference type="NCBI Taxonomy" id="1036673"/>
    <lineage>
        <taxon>Bacteria</taxon>
        <taxon>Bacillati</taxon>
        <taxon>Bacillota</taxon>
        <taxon>Bacilli</taxon>
        <taxon>Bacillales</taxon>
        <taxon>Paenibacillaceae</taxon>
        <taxon>Paenibacillus</taxon>
    </lineage>
</organism>
<dbReference type="SUPFAM" id="SSF55073">
    <property type="entry name" value="Nucleotide cyclase"/>
    <property type="match status" value="1"/>
</dbReference>
<dbReference type="CDD" id="cd12912">
    <property type="entry name" value="PDC2_MCP_like"/>
    <property type="match status" value="1"/>
</dbReference>
<evidence type="ECO:0000313" key="8">
    <source>
        <dbReference type="Proteomes" id="UP000006620"/>
    </source>
</evidence>
<dbReference type="Gene3D" id="3.30.70.270">
    <property type="match status" value="1"/>
</dbReference>
<accession>F8FN38</accession>
<dbReference type="Pfam" id="PF00990">
    <property type="entry name" value="GGDEF"/>
    <property type="match status" value="1"/>
</dbReference>
<dbReference type="PROSITE" id="PS50887">
    <property type="entry name" value="GGDEF"/>
    <property type="match status" value="1"/>
</dbReference>
<evidence type="ECO:0000259" key="6">
    <source>
        <dbReference type="PROSITE" id="PS50887"/>
    </source>
</evidence>
<dbReference type="GO" id="GO:0043709">
    <property type="term" value="P:cell adhesion involved in single-species biofilm formation"/>
    <property type="evidence" value="ECO:0007669"/>
    <property type="project" value="TreeGrafter"/>
</dbReference>
<sequence>MNPSKGMKLRTLLGMLVIGSVLLTALVGGYAAVQANMASLTASYLENNEQYARKLASNTTNLLGIMEDNLKFMAAHAGQQPISPRELEIWFQANRQYFNSIFIVDPERRITAVFPAQANVGPGTRLTSEASREAVETKAPLISEHYVGATGRRLILISSPIFDGEGAYQGYVGGTIYLEENNVLSRTLSEHFYGNGSYVYVTDADGHILFHPDPKRIGELVTTNEVVRKAVSGQSGSELITNTRGLPFLAGYTYVPSAGWSIISQTPTSILEAPRETLMKKLLLQGVPLCFVILLAAWRVAHMISAPLFALAKFSEESMHSRRPLPLRMPKSGRFIYEVKQLHHSMDNHLSHLAAEIENDGLTGLLNRKSFDRTIGSWAEERVPFSLILLDIDHFKRINDTYGHPVGDAVLRSLAEHMEASTRSDDLCFRVGGEEFAVLVRHGSGKEAAELAERLRLTTAELPLAEGERITLSLGVAVSDASAGPQGLIELADQALYRSKKEGRNRTTVFTSTGEALG</sequence>
<dbReference type="AlphaFoldDB" id="F8FN38"/>
<dbReference type="Proteomes" id="UP000006620">
    <property type="component" value="Chromosome"/>
</dbReference>
<dbReference type="InterPro" id="IPR050469">
    <property type="entry name" value="Diguanylate_Cyclase"/>
</dbReference>
<dbReference type="InterPro" id="IPR029787">
    <property type="entry name" value="Nucleotide_cyclase"/>
</dbReference>
<dbReference type="PANTHER" id="PTHR45138">
    <property type="entry name" value="REGULATORY COMPONENTS OF SENSORY TRANSDUCTION SYSTEM"/>
    <property type="match status" value="1"/>
</dbReference>
<dbReference type="InterPro" id="IPR043128">
    <property type="entry name" value="Rev_trsase/Diguanyl_cyclase"/>
</dbReference>
<evidence type="ECO:0000256" key="1">
    <source>
        <dbReference type="ARBA" id="ARBA00004651"/>
    </source>
</evidence>
<dbReference type="InterPro" id="IPR033479">
    <property type="entry name" value="dCache_1"/>
</dbReference>
<dbReference type="KEGG" id="pms:KNP414_07198"/>
<dbReference type="PATRIC" id="fig|1036673.3.peg.6714"/>
<dbReference type="CDD" id="cd18773">
    <property type="entry name" value="PDC1_HK_sensor"/>
    <property type="match status" value="1"/>
</dbReference>
<name>F8FN38_PAEMK</name>
<evidence type="ECO:0000256" key="5">
    <source>
        <dbReference type="ARBA" id="ARBA00023136"/>
    </source>
</evidence>
<keyword evidence="2" id="KW-1003">Cell membrane</keyword>
<feature type="domain" description="GGDEF" evidence="6">
    <location>
        <begin position="383"/>
        <end position="512"/>
    </location>
</feature>
<dbReference type="NCBIfam" id="TIGR00254">
    <property type="entry name" value="GGDEF"/>
    <property type="match status" value="1"/>
</dbReference>
<evidence type="ECO:0000313" key="7">
    <source>
        <dbReference type="EMBL" id="AEI45708.1"/>
    </source>
</evidence>
<dbReference type="CDD" id="cd01949">
    <property type="entry name" value="GGDEF"/>
    <property type="match status" value="1"/>
</dbReference>
<dbReference type="GO" id="GO:0052621">
    <property type="term" value="F:diguanylate cyclase activity"/>
    <property type="evidence" value="ECO:0007669"/>
    <property type="project" value="TreeGrafter"/>
</dbReference>
<dbReference type="RefSeq" id="WP_013920849.1">
    <property type="nucleotide sequence ID" value="NC_015690.1"/>
</dbReference>
<dbReference type="GO" id="GO:0005886">
    <property type="term" value="C:plasma membrane"/>
    <property type="evidence" value="ECO:0007669"/>
    <property type="project" value="UniProtKB-SubCell"/>
</dbReference>
<dbReference type="InterPro" id="IPR029151">
    <property type="entry name" value="Sensor-like_sf"/>
</dbReference>
<dbReference type="GO" id="GO:1902201">
    <property type="term" value="P:negative regulation of bacterial-type flagellum-dependent cell motility"/>
    <property type="evidence" value="ECO:0007669"/>
    <property type="project" value="TreeGrafter"/>
</dbReference>